<evidence type="ECO:0000256" key="6">
    <source>
        <dbReference type="ARBA" id="ARBA00022525"/>
    </source>
</evidence>
<evidence type="ECO:0000313" key="20">
    <source>
        <dbReference type="Proteomes" id="UP000264820"/>
    </source>
</evidence>
<keyword evidence="20" id="KW-1185">Reference proteome</keyword>
<evidence type="ECO:0000256" key="14">
    <source>
        <dbReference type="ARBA" id="ARBA00034103"/>
    </source>
</evidence>
<reference evidence="19" key="1">
    <citation type="submission" date="2025-08" db="UniProtKB">
        <authorList>
            <consortium name="Ensembl"/>
        </authorList>
    </citation>
    <scope>IDENTIFICATION</scope>
</reference>
<evidence type="ECO:0000256" key="9">
    <source>
        <dbReference type="ARBA" id="ARBA00022867"/>
    </source>
</evidence>
<comment type="similarity">
    <text evidence="3 16">Belongs to the type-B carboxylesterase/lipase family.</text>
</comment>
<dbReference type="AlphaFoldDB" id="A0A3Q2YQE4"/>
<feature type="active site" description="Acyl-ester intermediate" evidence="15">
    <location>
        <position position="206"/>
    </location>
</feature>
<feature type="domain" description="Carboxylesterase type B" evidence="17">
    <location>
        <begin position="29"/>
        <end position="526"/>
    </location>
</feature>
<keyword evidence="9" id="KW-0531">Neurotransmitter degradation</keyword>
<dbReference type="Ensembl" id="ENSHCOT00000023621.1">
    <property type="protein sequence ID" value="ENSHCOP00000015652.1"/>
    <property type="gene ID" value="ENSHCOG00000019333.1"/>
</dbReference>
<dbReference type="InterPro" id="IPR029058">
    <property type="entry name" value="AB_hydrolase_fold"/>
</dbReference>
<feature type="signal peptide" evidence="16">
    <location>
        <begin position="1"/>
        <end position="23"/>
    </location>
</feature>
<keyword evidence="7 16" id="KW-0732">Signal</keyword>
<keyword evidence="4" id="KW-1003">Cell membrane</keyword>
<dbReference type="InterPro" id="IPR002018">
    <property type="entry name" value="CarbesteraseB"/>
</dbReference>
<dbReference type="InterPro" id="IPR050654">
    <property type="entry name" value="AChE-related_enzymes"/>
</dbReference>
<dbReference type="EC" id="3.1.1.-" evidence="16"/>
<dbReference type="PANTHER" id="PTHR43918:SF11">
    <property type="entry name" value="ACETYLCHOLINESTERASE"/>
    <property type="match status" value="1"/>
</dbReference>
<dbReference type="InterPro" id="IPR014788">
    <property type="entry name" value="AChE_tetra"/>
</dbReference>
<dbReference type="InterPro" id="IPR019826">
    <property type="entry name" value="Carboxylesterase_B_AS"/>
</dbReference>
<dbReference type="GO" id="GO:0045202">
    <property type="term" value="C:synapse"/>
    <property type="evidence" value="ECO:0007669"/>
    <property type="project" value="UniProtKB-SubCell"/>
</dbReference>
<dbReference type="CDD" id="cd00312">
    <property type="entry name" value="Esterase_lipase"/>
    <property type="match status" value="1"/>
</dbReference>
<dbReference type="GeneTree" id="ENSGT00940000157637"/>
<evidence type="ECO:0000256" key="13">
    <source>
        <dbReference type="ARBA" id="ARBA00023180"/>
    </source>
</evidence>
<dbReference type="PRINTS" id="PR00878">
    <property type="entry name" value="CHOLNESTRASE"/>
</dbReference>
<accession>A0A3Q2YQE4</accession>
<keyword evidence="10" id="KW-0770">Synapse</keyword>
<evidence type="ECO:0000256" key="3">
    <source>
        <dbReference type="ARBA" id="ARBA00005964"/>
    </source>
</evidence>
<feature type="domain" description="Acetylcholinesterase tetramerisation" evidence="18">
    <location>
        <begin position="541"/>
        <end position="574"/>
    </location>
</feature>
<evidence type="ECO:0000256" key="5">
    <source>
        <dbReference type="ARBA" id="ARBA00022487"/>
    </source>
</evidence>
<dbReference type="PROSITE" id="PS00122">
    <property type="entry name" value="CARBOXYLESTERASE_B_1"/>
    <property type="match status" value="1"/>
</dbReference>
<evidence type="ECO:0000313" key="19">
    <source>
        <dbReference type="Ensembl" id="ENSHCOP00000015652.1"/>
    </source>
</evidence>
<evidence type="ECO:0000256" key="8">
    <source>
        <dbReference type="ARBA" id="ARBA00022801"/>
    </source>
</evidence>
<sequence length="577" mass="65332">MQTAILLLFPLVLFSLLVPSTSSQSEADLTVVTQAGRVRGIHMPVLERGHVTAFLGIPFAEPPVGKGRFRPAEPKRHWAGVYEAHLYPNACYQFVDTTFPGFTGSEMWNPNREMSSCVILPKTGRFYSGSSSLDVYDGRYLAYTETVIVVSMNYRIGAFGFLALDGSSEAPGNVGLLDQRMALQWVQDNIHFFGGNPKQVTIFGESAGGASVGFHLLSPDSRPVFTRAILQSGVPNTPWATVSPAEARRRATQLAKLVGCNWGNDTELVDCLRTKTPQELIDQEFQVLPWMSIFRFSFVPVVDGDFVPDTPEAMLNAGNFKDTQVLLGVNQDEGSYFLLYGAPGFSKDNDSLISRGDFLEGAKLSVPHANDIGLEAVVLQYTDWMDENNGAKNRDALDDIVGDHNVICPLAFFARVFLYLFDHRASNLPWPEWMGVIHGYEIEFVFGLPLEKRFNYTQEEEKLSRRTMRYWANFARSGNPNVNVDGTVESRKRWPQFTVAEQKYVALNTEPVKVHRGLRNQMCAFWNHFLPRLLNITDNIDEAERQWKVEFHRWSSYMMHWKSQFDHYSKQERCTDL</sequence>
<dbReference type="GO" id="GO:0003990">
    <property type="term" value="F:acetylcholinesterase activity"/>
    <property type="evidence" value="ECO:0007669"/>
    <property type="project" value="TreeGrafter"/>
</dbReference>
<evidence type="ECO:0000256" key="7">
    <source>
        <dbReference type="ARBA" id="ARBA00022729"/>
    </source>
</evidence>
<dbReference type="Pfam" id="PF00135">
    <property type="entry name" value="COesterase"/>
    <property type="match status" value="1"/>
</dbReference>
<keyword evidence="12" id="KW-1015">Disulfide bond</keyword>
<dbReference type="Gene3D" id="3.40.50.1820">
    <property type="entry name" value="alpha/beta hydrolase"/>
    <property type="match status" value="1"/>
</dbReference>
<feature type="active site" description="Charge relay system" evidence="15">
    <location>
        <position position="438"/>
    </location>
</feature>
<keyword evidence="5" id="KW-0719">Serine esterase</keyword>
<evidence type="ECO:0000256" key="10">
    <source>
        <dbReference type="ARBA" id="ARBA00023018"/>
    </source>
</evidence>
<feature type="chain" id="PRO_5018380460" description="Carboxylic ester hydrolase" evidence="16">
    <location>
        <begin position="24"/>
        <end position="577"/>
    </location>
</feature>
<keyword evidence="8 16" id="KW-0378">Hydrolase</keyword>
<evidence type="ECO:0000256" key="15">
    <source>
        <dbReference type="PIRSR" id="PIRSR600997-1"/>
    </source>
</evidence>
<evidence type="ECO:0000256" key="16">
    <source>
        <dbReference type="RuleBase" id="RU361235"/>
    </source>
</evidence>
<evidence type="ECO:0000256" key="2">
    <source>
        <dbReference type="ARBA" id="ARBA00004613"/>
    </source>
</evidence>
<evidence type="ECO:0000256" key="1">
    <source>
        <dbReference type="ARBA" id="ARBA00004202"/>
    </source>
</evidence>
<dbReference type="Proteomes" id="UP000264820">
    <property type="component" value="Unplaced"/>
</dbReference>
<evidence type="ECO:0000259" key="17">
    <source>
        <dbReference type="Pfam" id="PF00135"/>
    </source>
</evidence>
<keyword evidence="13" id="KW-0325">Glycoprotein</keyword>
<dbReference type="GO" id="GO:0006581">
    <property type="term" value="P:acetylcholine catabolic process"/>
    <property type="evidence" value="ECO:0007669"/>
    <property type="project" value="TreeGrafter"/>
</dbReference>
<dbReference type="FunFam" id="3.40.50.1820:FF:000029">
    <property type="entry name" value="Acetylcholinesterase"/>
    <property type="match status" value="1"/>
</dbReference>
<keyword evidence="6" id="KW-0964">Secreted</keyword>
<feature type="active site" description="Charge relay system" evidence="15">
    <location>
        <position position="333"/>
    </location>
</feature>
<evidence type="ECO:0000256" key="11">
    <source>
        <dbReference type="ARBA" id="ARBA00023136"/>
    </source>
</evidence>
<proteinExistence type="inferred from homology"/>
<evidence type="ECO:0000256" key="12">
    <source>
        <dbReference type="ARBA" id="ARBA00023157"/>
    </source>
</evidence>
<dbReference type="GO" id="GO:0019695">
    <property type="term" value="P:choline metabolic process"/>
    <property type="evidence" value="ECO:0007669"/>
    <property type="project" value="TreeGrafter"/>
</dbReference>
<organism evidence="19 20">
    <name type="scientific">Hippocampus comes</name>
    <name type="common">Tiger tail seahorse</name>
    <dbReference type="NCBI Taxonomy" id="109280"/>
    <lineage>
        <taxon>Eukaryota</taxon>
        <taxon>Metazoa</taxon>
        <taxon>Chordata</taxon>
        <taxon>Craniata</taxon>
        <taxon>Vertebrata</taxon>
        <taxon>Euteleostomi</taxon>
        <taxon>Actinopterygii</taxon>
        <taxon>Neopterygii</taxon>
        <taxon>Teleostei</taxon>
        <taxon>Neoteleostei</taxon>
        <taxon>Acanthomorphata</taxon>
        <taxon>Syngnathiaria</taxon>
        <taxon>Syngnathiformes</taxon>
        <taxon>Syngnathoidei</taxon>
        <taxon>Syngnathidae</taxon>
        <taxon>Hippocampus</taxon>
    </lineage>
</organism>
<dbReference type="PANTHER" id="PTHR43918">
    <property type="entry name" value="ACETYLCHOLINESTERASE"/>
    <property type="match status" value="1"/>
</dbReference>
<comment type="subcellular location">
    <subcellularLocation>
        <location evidence="1">Cell membrane</location>
        <topology evidence="1">Peripheral membrane protein</topology>
    </subcellularLocation>
    <subcellularLocation>
        <location evidence="2">Secreted</location>
    </subcellularLocation>
    <subcellularLocation>
        <location evidence="14">Synapse</location>
    </subcellularLocation>
</comment>
<reference evidence="19" key="2">
    <citation type="submission" date="2025-09" db="UniProtKB">
        <authorList>
            <consortium name="Ensembl"/>
        </authorList>
    </citation>
    <scope>IDENTIFICATION</scope>
</reference>
<name>A0A3Q2YQE4_HIPCM</name>
<dbReference type="Pfam" id="PF08674">
    <property type="entry name" value="AChE_tetra"/>
    <property type="match status" value="1"/>
</dbReference>
<dbReference type="GO" id="GO:0005615">
    <property type="term" value="C:extracellular space"/>
    <property type="evidence" value="ECO:0007669"/>
    <property type="project" value="TreeGrafter"/>
</dbReference>
<dbReference type="GO" id="GO:0005886">
    <property type="term" value="C:plasma membrane"/>
    <property type="evidence" value="ECO:0007669"/>
    <property type="project" value="UniProtKB-SubCell"/>
</dbReference>
<dbReference type="InterPro" id="IPR000997">
    <property type="entry name" value="Cholinesterase"/>
</dbReference>
<evidence type="ECO:0000259" key="18">
    <source>
        <dbReference type="Pfam" id="PF08674"/>
    </source>
</evidence>
<dbReference type="SUPFAM" id="SSF53474">
    <property type="entry name" value="alpha/beta-Hydrolases"/>
    <property type="match status" value="1"/>
</dbReference>
<evidence type="ECO:0000256" key="4">
    <source>
        <dbReference type="ARBA" id="ARBA00022475"/>
    </source>
</evidence>
<protein>
    <recommendedName>
        <fullName evidence="16">Carboxylic ester hydrolase</fullName>
        <ecNumber evidence="16">3.1.1.-</ecNumber>
    </recommendedName>
</protein>
<keyword evidence="11" id="KW-0472">Membrane</keyword>